<gene>
    <name evidence="4" type="primary">rplD</name>
    <name evidence="4" type="ORF">COV86_01050</name>
</gene>
<evidence type="ECO:0000256" key="3">
    <source>
        <dbReference type="ARBA" id="ARBA00023274"/>
    </source>
</evidence>
<dbReference type="Pfam" id="PF00573">
    <property type="entry name" value="Ribosomal_L4"/>
    <property type="match status" value="1"/>
</dbReference>
<sequence>MTLKFKEKSIFGIADSALKIEPKTKIVANFLKTLKLAGKKITFVLPKMEKNNFVLATRNLSGVDLIDCQSLNTYQILNSTKLIFFESSIDVFKNHFLKKHEN</sequence>
<name>A0A2H0KNC6_9BACT</name>
<dbReference type="Gene3D" id="3.40.1370.10">
    <property type="match status" value="1"/>
</dbReference>
<evidence type="ECO:0000256" key="2">
    <source>
        <dbReference type="ARBA" id="ARBA00022980"/>
    </source>
</evidence>
<dbReference type="GO" id="GO:0006412">
    <property type="term" value="P:translation"/>
    <property type="evidence" value="ECO:0007669"/>
    <property type="project" value="InterPro"/>
</dbReference>
<comment type="similarity">
    <text evidence="1">Belongs to the universal ribosomal protein uL4 family.</text>
</comment>
<dbReference type="GO" id="GO:0005840">
    <property type="term" value="C:ribosome"/>
    <property type="evidence" value="ECO:0007669"/>
    <property type="project" value="UniProtKB-KW"/>
</dbReference>
<dbReference type="Proteomes" id="UP000229570">
    <property type="component" value="Unassembled WGS sequence"/>
</dbReference>
<evidence type="ECO:0000256" key="1">
    <source>
        <dbReference type="ARBA" id="ARBA00010528"/>
    </source>
</evidence>
<keyword evidence="2 4" id="KW-0689">Ribosomal protein</keyword>
<dbReference type="SUPFAM" id="SSF52166">
    <property type="entry name" value="Ribosomal protein L4"/>
    <property type="match status" value="1"/>
</dbReference>
<keyword evidence="3" id="KW-0687">Ribonucleoprotein</keyword>
<comment type="caution">
    <text evidence="4">The sequence shown here is derived from an EMBL/GenBank/DDBJ whole genome shotgun (WGS) entry which is preliminary data.</text>
</comment>
<dbReference type="InterPro" id="IPR023574">
    <property type="entry name" value="Ribosomal_uL4_dom_sf"/>
</dbReference>
<protein>
    <submittedName>
        <fullName evidence="4">50S ribosomal protein L4</fullName>
    </submittedName>
</protein>
<evidence type="ECO:0000313" key="4">
    <source>
        <dbReference type="EMBL" id="PIQ72765.1"/>
    </source>
</evidence>
<organism evidence="4 5">
    <name type="scientific">Candidatus Roizmanbacteria bacterium CG11_big_fil_rev_8_21_14_0_20_35_14</name>
    <dbReference type="NCBI Taxonomy" id="1974855"/>
    <lineage>
        <taxon>Bacteria</taxon>
        <taxon>Candidatus Roizmaniibacteriota</taxon>
    </lineage>
</organism>
<evidence type="ECO:0000313" key="5">
    <source>
        <dbReference type="Proteomes" id="UP000229570"/>
    </source>
</evidence>
<dbReference type="GO" id="GO:1990904">
    <property type="term" value="C:ribonucleoprotein complex"/>
    <property type="evidence" value="ECO:0007669"/>
    <property type="project" value="UniProtKB-KW"/>
</dbReference>
<accession>A0A2H0KNC6</accession>
<dbReference type="GO" id="GO:0003735">
    <property type="term" value="F:structural constituent of ribosome"/>
    <property type="evidence" value="ECO:0007669"/>
    <property type="project" value="InterPro"/>
</dbReference>
<dbReference type="InterPro" id="IPR002136">
    <property type="entry name" value="Ribosomal_uL4"/>
</dbReference>
<dbReference type="EMBL" id="PCVL01000012">
    <property type="protein sequence ID" value="PIQ72765.1"/>
    <property type="molecule type" value="Genomic_DNA"/>
</dbReference>
<proteinExistence type="inferred from homology"/>
<reference evidence="4 5" key="1">
    <citation type="submission" date="2017-09" db="EMBL/GenBank/DDBJ databases">
        <title>Depth-based differentiation of microbial function through sediment-hosted aquifers and enrichment of novel symbionts in the deep terrestrial subsurface.</title>
        <authorList>
            <person name="Probst A.J."/>
            <person name="Ladd B."/>
            <person name="Jarett J.K."/>
            <person name="Geller-Mcgrath D.E."/>
            <person name="Sieber C.M."/>
            <person name="Emerson J.B."/>
            <person name="Anantharaman K."/>
            <person name="Thomas B.C."/>
            <person name="Malmstrom R."/>
            <person name="Stieglmeier M."/>
            <person name="Klingl A."/>
            <person name="Woyke T."/>
            <person name="Ryan C.M."/>
            <person name="Banfield J.F."/>
        </authorList>
    </citation>
    <scope>NUCLEOTIDE SEQUENCE [LARGE SCALE GENOMIC DNA]</scope>
    <source>
        <strain evidence="4">CG11_big_fil_rev_8_21_14_0_20_35_14</strain>
    </source>
</reference>
<dbReference type="AlphaFoldDB" id="A0A2H0KNC6"/>